<keyword evidence="9" id="KW-1185">Reference proteome</keyword>
<evidence type="ECO:0000256" key="6">
    <source>
        <dbReference type="HAMAP-Rule" id="MF_01216"/>
    </source>
</evidence>
<evidence type="ECO:0000256" key="4">
    <source>
        <dbReference type="ARBA" id="ARBA00023027"/>
    </source>
</evidence>
<evidence type="ECO:0000256" key="5">
    <source>
        <dbReference type="ARBA" id="ARBA00048542"/>
    </source>
</evidence>
<comment type="caution">
    <text evidence="6">Lacks conserved residue(s) required for the propagation of feature annotation.</text>
</comment>
<feature type="binding site" evidence="6">
    <location>
        <position position="9"/>
    </location>
    <ligand>
        <name>FMN</name>
        <dbReference type="ChEBI" id="CHEBI:58210"/>
    </ligand>
</feature>
<comment type="catalytic activity">
    <reaction evidence="6">
        <text>2 a quinone + NADH + H(+) = 2 a 1,4-benzosemiquinone + NAD(+)</text>
        <dbReference type="Rhea" id="RHEA:65952"/>
        <dbReference type="ChEBI" id="CHEBI:15378"/>
        <dbReference type="ChEBI" id="CHEBI:57540"/>
        <dbReference type="ChEBI" id="CHEBI:57945"/>
        <dbReference type="ChEBI" id="CHEBI:132124"/>
        <dbReference type="ChEBI" id="CHEBI:134225"/>
    </reaction>
</comment>
<organism evidence="8 9">
    <name type="scientific">Methylobacterium iners</name>
    <dbReference type="NCBI Taxonomy" id="418707"/>
    <lineage>
        <taxon>Bacteria</taxon>
        <taxon>Pseudomonadati</taxon>
        <taxon>Pseudomonadota</taxon>
        <taxon>Alphaproteobacteria</taxon>
        <taxon>Hyphomicrobiales</taxon>
        <taxon>Methylobacteriaceae</taxon>
        <taxon>Methylobacterium</taxon>
    </lineage>
</organism>
<dbReference type="RefSeq" id="WP_238244460.1">
    <property type="nucleotide sequence ID" value="NZ_BPQP01000035.1"/>
</dbReference>
<dbReference type="InterPro" id="IPR050104">
    <property type="entry name" value="FMN-dep_NADH:Q_OxRdtase_AzoR1"/>
</dbReference>
<dbReference type="PANTHER" id="PTHR43741">
    <property type="entry name" value="FMN-DEPENDENT NADH-AZOREDUCTASE 1"/>
    <property type="match status" value="1"/>
</dbReference>
<dbReference type="Proteomes" id="UP001055125">
    <property type="component" value="Unassembled WGS sequence"/>
</dbReference>
<keyword evidence="4 6" id="KW-0520">NAD</keyword>
<reference evidence="8" key="1">
    <citation type="journal article" date="2021" name="Front. Microbiol.">
        <title>Comprehensive Comparative Genomics and Phenotyping of Methylobacterium Species.</title>
        <authorList>
            <person name="Alessa O."/>
            <person name="Ogura Y."/>
            <person name="Fujitani Y."/>
            <person name="Takami H."/>
            <person name="Hayashi T."/>
            <person name="Sahin N."/>
            <person name="Tani A."/>
        </authorList>
    </citation>
    <scope>NUCLEOTIDE SEQUENCE</scope>
    <source>
        <strain evidence="8">DSM 19015</strain>
    </source>
</reference>
<sequence length="205" mass="21643">MNLLHLDSSILGDHSVSRRLSAAAVAKIRQGNPDVRVTYRDLAAEPVPHLSGAYLAAASSPAAQHDPAIQHDLALGGRVLEEFLAADVVVIGVAFYNFTVPSQLKAWIDRITAAGKTFRYTEKGSEGLVGNKRVILAIARGGFYGASSPVQSFEHAETYLRTILAFMGIANPEVVSAEGIAVGPEQREAALRSGLEQAAALPVAA</sequence>
<comment type="similarity">
    <text evidence="6">Belongs to the azoreductase type 1 family.</text>
</comment>
<keyword evidence="3 6" id="KW-0560">Oxidoreductase</keyword>
<dbReference type="Pfam" id="PF02525">
    <property type="entry name" value="Flavodoxin_2"/>
    <property type="match status" value="1"/>
</dbReference>
<comment type="cofactor">
    <cofactor evidence="6">
        <name>FMN</name>
        <dbReference type="ChEBI" id="CHEBI:58210"/>
    </cofactor>
    <text evidence="6">Binds 1 FMN per subunit.</text>
</comment>
<evidence type="ECO:0000313" key="8">
    <source>
        <dbReference type="EMBL" id="GJD95317.1"/>
    </source>
</evidence>
<dbReference type="HAMAP" id="MF_01216">
    <property type="entry name" value="Azoreductase_type1"/>
    <property type="match status" value="1"/>
</dbReference>
<evidence type="ECO:0000256" key="1">
    <source>
        <dbReference type="ARBA" id="ARBA00022630"/>
    </source>
</evidence>
<feature type="domain" description="Flavodoxin-like fold" evidence="7">
    <location>
        <begin position="1"/>
        <end position="200"/>
    </location>
</feature>
<evidence type="ECO:0000313" key="9">
    <source>
        <dbReference type="Proteomes" id="UP001055125"/>
    </source>
</evidence>
<evidence type="ECO:0000256" key="3">
    <source>
        <dbReference type="ARBA" id="ARBA00023002"/>
    </source>
</evidence>
<comment type="subunit">
    <text evidence="6">Homodimer.</text>
</comment>
<comment type="caution">
    <text evidence="8">The sequence shown here is derived from an EMBL/GenBank/DDBJ whole genome shotgun (WGS) entry which is preliminary data.</text>
</comment>
<evidence type="ECO:0000259" key="7">
    <source>
        <dbReference type="Pfam" id="PF02525"/>
    </source>
</evidence>
<dbReference type="EMBL" id="BPQP01000035">
    <property type="protein sequence ID" value="GJD95317.1"/>
    <property type="molecule type" value="Genomic_DNA"/>
</dbReference>
<dbReference type="Gene3D" id="3.40.50.360">
    <property type="match status" value="1"/>
</dbReference>
<reference evidence="8" key="2">
    <citation type="submission" date="2021-08" db="EMBL/GenBank/DDBJ databases">
        <authorList>
            <person name="Tani A."/>
            <person name="Ola A."/>
            <person name="Ogura Y."/>
            <person name="Katsura K."/>
            <person name="Hayashi T."/>
        </authorList>
    </citation>
    <scope>NUCLEOTIDE SEQUENCE</scope>
    <source>
        <strain evidence="8">DSM 19015</strain>
    </source>
</reference>
<comment type="function">
    <text evidence="6">Quinone reductase that provides resistance to thiol-specific stress caused by electrophilic quinones.</text>
</comment>
<evidence type="ECO:0000256" key="2">
    <source>
        <dbReference type="ARBA" id="ARBA00022643"/>
    </source>
</evidence>
<comment type="catalytic activity">
    <reaction evidence="5">
        <text>N,N-dimethyl-1,4-phenylenediamine + anthranilate + 2 NAD(+) = 2-(4-dimethylaminophenyl)diazenylbenzoate + 2 NADH + 2 H(+)</text>
        <dbReference type="Rhea" id="RHEA:55872"/>
        <dbReference type="ChEBI" id="CHEBI:15378"/>
        <dbReference type="ChEBI" id="CHEBI:15783"/>
        <dbReference type="ChEBI" id="CHEBI:16567"/>
        <dbReference type="ChEBI" id="CHEBI:57540"/>
        <dbReference type="ChEBI" id="CHEBI:57945"/>
        <dbReference type="ChEBI" id="CHEBI:71579"/>
        <dbReference type="EC" id="1.7.1.17"/>
    </reaction>
    <physiologicalReaction direction="right-to-left" evidence="5">
        <dbReference type="Rhea" id="RHEA:55874"/>
    </physiologicalReaction>
</comment>
<dbReference type="InterPro" id="IPR003680">
    <property type="entry name" value="Flavodoxin_fold"/>
</dbReference>
<feature type="binding site" evidence="6">
    <location>
        <begin position="15"/>
        <end position="17"/>
    </location>
    <ligand>
        <name>FMN</name>
        <dbReference type="ChEBI" id="CHEBI:58210"/>
    </ligand>
</feature>
<name>A0ABQ4RYQ9_9HYPH</name>
<accession>A0ABQ4RYQ9</accession>
<gene>
    <name evidence="8" type="primary">azoR1</name>
    <name evidence="6" type="synonym">azoR</name>
    <name evidence="8" type="ORF">OCOJLMKI_2529</name>
</gene>
<dbReference type="InterPro" id="IPR023048">
    <property type="entry name" value="NADH:quinone_OxRdtase_FMN_depd"/>
</dbReference>
<dbReference type="EC" id="1.6.5.-" evidence="6"/>
<keyword evidence="2 6" id="KW-0288">FMN</keyword>
<dbReference type="PANTHER" id="PTHR43741:SF4">
    <property type="entry name" value="FMN-DEPENDENT NADH:QUINONE OXIDOREDUCTASE"/>
    <property type="match status" value="1"/>
</dbReference>
<protein>
    <recommendedName>
        <fullName evidence="6">FMN dependent NADH:quinone oxidoreductase</fullName>
        <ecNumber evidence="6">1.6.5.-</ecNumber>
    </recommendedName>
    <alternativeName>
        <fullName evidence="6">Azo-dye reductase</fullName>
    </alternativeName>
    <alternativeName>
        <fullName evidence="6">FMN-dependent NADH-azo compound oxidoreductase</fullName>
    </alternativeName>
    <alternativeName>
        <fullName evidence="6">FMN-dependent NADH-azoreductase</fullName>
        <ecNumber evidence="6">1.7.1.17</ecNumber>
    </alternativeName>
</protein>
<dbReference type="SUPFAM" id="SSF52218">
    <property type="entry name" value="Flavoproteins"/>
    <property type="match status" value="1"/>
</dbReference>
<proteinExistence type="inferred from homology"/>
<keyword evidence="1 6" id="KW-0285">Flavoprotein</keyword>
<dbReference type="EC" id="1.7.1.17" evidence="6"/>
<comment type="function">
    <text evidence="6">Also exhibits azoreductase activity. Catalyzes the reductive cleavage of the azo bond in aromatic azo compounds to the corresponding amines.</text>
</comment>
<dbReference type="InterPro" id="IPR029039">
    <property type="entry name" value="Flavoprotein-like_sf"/>
</dbReference>